<sequence>MDHRPEHADIPFHHKENLEDALKIKGVSRTDHVITCHLSQRTYTFPRPYQAFIKLLMQVNNEITDTWSSETEEDRVYWTSLRAYLNVLLQNTLSVLKARRQPMALECWLHREFMLCRHDEAGRREYQQLMENNGMVPYMENIFELDWLTWWATQTENGYYKPSLFRNFEKMLKVDRNIIKEAASRQFPLLTAPSDSQHSGPSGRLEDPTLPSSGSMILGGTRSDTETVFVFKSLSHAPPDLPHMDDGDLDWNSILRDLISLGSSLDMQEPDIPQFLGQFDQVRFLDKNTVNGYPDLWDMLQDLCGDICVTVHDCRADLMKYLEKELSLDEDEAGKDIDTLLSWLQQFTVN</sequence>
<dbReference type="OrthoDB" id="2690729at2759"/>
<proteinExistence type="predicted"/>
<evidence type="ECO:0000313" key="2">
    <source>
        <dbReference type="EMBL" id="KAG6370112.1"/>
    </source>
</evidence>
<accession>A0A8I3A6A2</accession>
<dbReference type="AlphaFoldDB" id="A0A8I3A6A2"/>
<dbReference type="EMBL" id="JAGFBS010000056">
    <property type="protein sequence ID" value="KAG6370112.1"/>
    <property type="molecule type" value="Genomic_DNA"/>
</dbReference>
<evidence type="ECO:0000256" key="1">
    <source>
        <dbReference type="SAM" id="MobiDB-lite"/>
    </source>
</evidence>
<feature type="region of interest" description="Disordered" evidence="1">
    <location>
        <begin position="190"/>
        <end position="217"/>
    </location>
</feature>
<dbReference type="EMBL" id="JAGFBS010000031">
    <property type="protein sequence ID" value="KAG6372004.1"/>
    <property type="molecule type" value="Genomic_DNA"/>
</dbReference>
<gene>
    <name evidence="2" type="ORF">JVT61DRAFT_12408</name>
    <name evidence="3" type="ORF">JVT61DRAFT_9010</name>
    <name evidence="4" type="ORF">JVT61DRAFT_9026</name>
</gene>
<dbReference type="EMBL" id="JAGFBS010000031">
    <property type="protein sequence ID" value="KAG6371991.1"/>
    <property type="molecule type" value="Genomic_DNA"/>
</dbReference>
<protein>
    <submittedName>
        <fullName evidence="3">Uncharacterized protein</fullName>
    </submittedName>
</protein>
<dbReference type="Proteomes" id="UP000683000">
    <property type="component" value="Unassembled WGS sequence"/>
</dbReference>
<comment type="caution">
    <text evidence="3">The sequence shown here is derived from an EMBL/GenBank/DDBJ whole genome shotgun (WGS) entry which is preliminary data.</text>
</comment>
<organism evidence="3 5">
    <name type="scientific">Boletus reticuloceps</name>
    <dbReference type="NCBI Taxonomy" id="495285"/>
    <lineage>
        <taxon>Eukaryota</taxon>
        <taxon>Fungi</taxon>
        <taxon>Dikarya</taxon>
        <taxon>Basidiomycota</taxon>
        <taxon>Agaricomycotina</taxon>
        <taxon>Agaricomycetes</taxon>
        <taxon>Agaricomycetidae</taxon>
        <taxon>Boletales</taxon>
        <taxon>Boletineae</taxon>
        <taxon>Boletaceae</taxon>
        <taxon>Boletoideae</taxon>
        <taxon>Boletus</taxon>
    </lineage>
</organism>
<evidence type="ECO:0000313" key="3">
    <source>
        <dbReference type="EMBL" id="KAG6371991.1"/>
    </source>
</evidence>
<keyword evidence="5" id="KW-1185">Reference proteome</keyword>
<evidence type="ECO:0000313" key="5">
    <source>
        <dbReference type="Proteomes" id="UP000683000"/>
    </source>
</evidence>
<evidence type="ECO:0000313" key="4">
    <source>
        <dbReference type="EMBL" id="KAG6372004.1"/>
    </source>
</evidence>
<reference evidence="3" key="1">
    <citation type="submission" date="2021-03" db="EMBL/GenBank/DDBJ databases">
        <title>Evolutionary innovations through gain and loss of genes in the ectomycorrhizal Boletales.</title>
        <authorList>
            <person name="Wu G."/>
            <person name="Miyauchi S."/>
            <person name="Morin E."/>
            <person name="Yang Z.-L."/>
            <person name="Xu J."/>
            <person name="Martin F.M."/>
        </authorList>
    </citation>
    <scope>NUCLEOTIDE SEQUENCE</scope>
    <source>
        <strain evidence="3">BR01</strain>
    </source>
</reference>
<name>A0A8I3A6A2_9AGAM</name>